<dbReference type="PANTHER" id="PTHR43827:SF13">
    <property type="entry name" value="ALDO_KETO REDUCTASE FAMILY PROTEIN"/>
    <property type="match status" value="1"/>
</dbReference>
<protein>
    <recommendedName>
        <fullName evidence="2">NADP-dependent oxidoreductase domain-containing protein</fullName>
    </recommendedName>
</protein>
<dbReference type="Pfam" id="PF00248">
    <property type="entry name" value="Aldo_ket_red"/>
    <property type="match status" value="1"/>
</dbReference>
<gene>
    <name evidence="3" type="ORF">K7432_011903</name>
</gene>
<dbReference type="InterPro" id="IPR036812">
    <property type="entry name" value="NAD(P)_OxRdtase_dom_sf"/>
</dbReference>
<dbReference type="Proteomes" id="UP001479436">
    <property type="component" value="Unassembled WGS sequence"/>
</dbReference>
<sequence length="302" mass="34379">MSGQLGAVLALTLAILTYYYCQHESNMLSITSKVKLNNGNTIPQFGLGVYQAKPGEVAENAVLIALKTGYRFIDTAAGYRNEKDVGEALKKSGIPREEVFISTKVNNCDQGYKKTLAAFNNSMEQLGLDYLDLYLLHSPNPGPRKRKESWLALEELVKKGLIRNIGVSNYGKHHLDELLEYCTIKPVVNQIEIHPWLTRVELVEYCRKLNIAVEAYSPLAKGKKLDDERLLNLARKYSKEPAQILLRWSLQHGYIVFPKSDREERIKTNADIFNFELDNDDMKVLDDCDEYFTTGWDPTKNP</sequence>
<evidence type="ECO:0000256" key="1">
    <source>
        <dbReference type="SAM" id="SignalP"/>
    </source>
</evidence>
<name>A0ABR2WLI7_9FUNG</name>
<dbReference type="CDD" id="cd19071">
    <property type="entry name" value="AKR_AKR1-5-like"/>
    <property type="match status" value="1"/>
</dbReference>
<keyword evidence="4" id="KW-1185">Reference proteome</keyword>
<keyword evidence="1" id="KW-0732">Signal</keyword>
<dbReference type="InterPro" id="IPR020471">
    <property type="entry name" value="AKR"/>
</dbReference>
<dbReference type="PIRSF" id="PIRSF000097">
    <property type="entry name" value="AKR"/>
    <property type="match status" value="1"/>
</dbReference>
<reference evidence="3 4" key="1">
    <citation type="submission" date="2023-04" db="EMBL/GenBank/DDBJ databases">
        <title>Genome of Basidiobolus ranarum AG-B5.</title>
        <authorList>
            <person name="Stajich J.E."/>
            <person name="Carter-House D."/>
            <person name="Gryganskyi A."/>
        </authorList>
    </citation>
    <scope>NUCLEOTIDE SEQUENCE [LARGE SCALE GENOMIC DNA]</scope>
    <source>
        <strain evidence="3 4">AG-B5</strain>
    </source>
</reference>
<dbReference type="SUPFAM" id="SSF51430">
    <property type="entry name" value="NAD(P)-linked oxidoreductase"/>
    <property type="match status" value="1"/>
</dbReference>
<dbReference type="PROSITE" id="PS00062">
    <property type="entry name" value="ALDOKETO_REDUCTASE_2"/>
    <property type="match status" value="1"/>
</dbReference>
<accession>A0ABR2WLI7</accession>
<dbReference type="EMBL" id="JASJQH010000974">
    <property type="protein sequence ID" value="KAK9762398.1"/>
    <property type="molecule type" value="Genomic_DNA"/>
</dbReference>
<dbReference type="InterPro" id="IPR023210">
    <property type="entry name" value="NADP_OxRdtase_dom"/>
</dbReference>
<evidence type="ECO:0000313" key="4">
    <source>
        <dbReference type="Proteomes" id="UP001479436"/>
    </source>
</evidence>
<feature type="signal peptide" evidence="1">
    <location>
        <begin position="1"/>
        <end position="21"/>
    </location>
</feature>
<evidence type="ECO:0000313" key="3">
    <source>
        <dbReference type="EMBL" id="KAK9762398.1"/>
    </source>
</evidence>
<evidence type="ECO:0000259" key="2">
    <source>
        <dbReference type="Pfam" id="PF00248"/>
    </source>
</evidence>
<organism evidence="3 4">
    <name type="scientific">Basidiobolus ranarum</name>
    <dbReference type="NCBI Taxonomy" id="34480"/>
    <lineage>
        <taxon>Eukaryota</taxon>
        <taxon>Fungi</taxon>
        <taxon>Fungi incertae sedis</taxon>
        <taxon>Zoopagomycota</taxon>
        <taxon>Entomophthoromycotina</taxon>
        <taxon>Basidiobolomycetes</taxon>
        <taxon>Basidiobolales</taxon>
        <taxon>Basidiobolaceae</taxon>
        <taxon>Basidiobolus</taxon>
    </lineage>
</organism>
<dbReference type="PANTHER" id="PTHR43827">
    <property type="entry name" value="2,5-DIKETO-D-GLUCONIC ACID REDUCTASE"/>
    <property type="match status" value="1"/>
</dbReference>
<dbReference type="PRINTS" id="PR00069">
    <property type="entry name" value="ALDKETRDTASE"/>
</dbReference>
<feature type="chain" id="PRO_5047170017" description="NADP-dependent oxidoreductase domain-containing protein" evidence="1">
    <location>
        <begin position="22"/>
        <end position="302"/>
    </location>
</feature>
<feature type="domain" description="NADP-dependent oxidoreductase" evidence="2">
    <location>
        <begin position="53"/>
        <end position="290"/>
    </location>
</feature>
<proteinExistence type="predicted"/>
<dbReference type="InterPro" id="IPR018170">
    <property type="entry name" value="Aldo/ket_reductase_CS"/>
</dbReference>
<comment type="caution">
    <text evidence="3">The sequence shown here is derived from an EMBL/GenBank/DDBJ whole genome shotgun (WGS) entry which is preliminary data.</text>
</comment>
<dbReference type="Gene3D" id="3.20.20.100">
    <property type="entry name" value="NADP-dependent oxidoreductase domain"/>
    <property type="match status" value="1"/>
</dbReference>